<dbReference type="InterPro" id="IPR026365">
    <property type="entry name" value="BcepMu_gp16"/>
</dbReference>
<keyword evidence="1" id="KW-0238">DNA-binding</keyword>
<dbReference type="EMBL" id="AAKTLN010000030">
    <property type="protein sequence ID" value="ECV5352103.1"/>
    <property type="molecule type" value="Genomic_DNA"/>
</dbReference>
<gene>
    <name evidence="1" type="ORF">F2J48_21390</name>
</gene>
<organism evidence="1">
    <name type="scientific">Salmonella enterica subsp. enterica serovar Telelkebir</name>
    <dbReference type="NCBI Taxonomy" id="1967657"/>
    <lineage>
        <taxon>Bacteria</taxon>
        <taxon>Pseudomonadati</taxon>
        <taxon>Pseudomonadota</taxon>
        <taxon>Gammaproteobacteria</taxon>
        <taxon>Enterobacterales</taxon>
        <taxon>Enterobacteriaceae</taxon>
        <taxon>Salmonella</taxon>
    </lineage>
</organism>
<sequence length="62" mass="6987">MTPEQVRSLFHQQGKTVTSWARENNFNRNQVYQVLNGQTKARYGKAFEIAVALGLKSSNATT</sequence>
<protein>
    <submittedName>
        <fullName evidence="1">DNA-binding protein</fullName>
    </submittedName>
</protein>
<accession>A0A610C0W2</accession>
<name>A0A610C0W2_SALET</name>
<dbReference type="AlphaFoldDB" id="A0A610C0W2"/>
<reference evidence="1" key="1">
    <citation type="submission" date="2019-09" db="EMBL/GenBank/DDBJ databases">
        <authorList>
            <person name="Ashton P.M."/>
            <person name="Dallman T."/>
            <person name="Nair S."/>
            <person name="De Pinna E."/>
            <person name="Peters T."/>
            <person name="Grant K."/>
        </authorList>
    </citation>
    <scope>NUCLEOTIDE SEQUENCE [LARGE SCALE GENOMIC DNA]</scope>
    <source>
        <strain evidence="1">800692</strain>
    </source>
</reference>
<evidence type="ECO:0000313" key="1">
    <source>
        <dbReference type="EMBL" id="ECV5352103.1"/>
    </source>
</evidence>
<dbReference type="GO" id="GO:0003677">
    <property type="term" value="F:DNA binding"/>
    <property type="evidence" value="ECO:0007669"/>
    <property type="project" value="UniProtKB-KW"/>
</dbReference>
<dbReference type="InterPro" id="IPR010982">
    <property type="entry name" value="Lambda_DNA-bd_dom_sf"/>
</dbReference>
<dbReference type="Proteomes" id="UP000839888">
    <property type="component" value="Unassembled WGS sequence"/>
</dbReference>
<dbReference type="Gene3D" id="1.10.260.40">
    <property type="entry name" value="lambda repressor-like DNA-binding domains"/>
    <property type="match status" value="1"/>
</dbReference>
<dbReference type="NCBIfam" id="TIGR04111">
    <property type="entry name" value="BcepMu_gp16"/>
    <property type="match status" value="1"/>
</dbReference>
<comment type="caution">
    <text evidence="1">The sequence shown here is derived from an EMBL/GenBank/DDBJ whole genome shotgun (WGS) entry which is preliminary data.</text>
</comment>
<proteinExistence type="predicted"/>